<dbReference type="Proteomes" id="UP000000272">
    <property type="component" value="Chromosome"/>
</dbReference>
<evidence type="ECO:0000313" key="2">
    <source>
        <dbReference type="Proteomes" id="UP000000272"/>
    </source>
</evidence>
<dbReference type="KEGG" id="toc:Toce_0418"/>
<dbReference type="EMBL" id="CP002131">
    <property type="protein sequence ID" value="ADL07197.1"/>
    <property type="molecule type" value="Genomic_DNA"/>
</dbReference>
<sequence>MKGHQMDYELSYILWRGIHDALEKAIERRDKKAVEPLKRAVEYYNKHFVTSGKYLEDLLSKLESLKGGN</sequence>
<keyword evidence="2" id="KW-1185">Reference proteome</keyword>
<accession>D9S1C0</accession>
<evidence type="ECO:0000313" key="1">
    <source>
        <dbReference type="EMBL" id="ADL07197.1"/>
    </source>
</evidence>
<dbReference type="AlphaFoldDB" id="D9S1C0"/>
<gene>
    <name evidence="1" type="ordered locus">Toce_0418</name>
</gene>
<organism evidence="1 2">
    <name type="scientific">Thermosediminibacter oceani (strain ATCC BAA-1034 / DSM 16646 / JW/IW-1228P)</name>
    <dbReference type="NCBI Taxonomy" id="555079"/>
    <lineage>
        <taxon>Bacteria</taxon>
        <taxon>Bacillati</taxon>
        <taxon>Bacillota</taxon>
        <taxon>Clostridia</taxon>
        <taxon>Thermosediminibacterales</taxon>
        <taxon>Thermosediminibacteraceae</taxon>
        <taxon>Thermosediminibacter</taxon>
    </lineage>
</organism>
<dbReference type="HOGENOM" id="CLU_2774595_0_0_9"/>
<proteinExistence type="predicted"/>
<dbReference type="OrthoDB" id="9902397at2"/>
<protein>
    <submittedName>
        <fullName evidence="1">Uncharacterized protein</fullName>
    </submittedName>
</protein>
<name>D9S1C0_THEOJ</name>
<dbReference type="RefSeq" id="WP_013275247.1">
    <property type="nucleotide sequence ID" value="NC_014377.1"/>
</dbReference>
<reference evidence="1 2" key="1">
    <citation type="journal article" date="2010" name="Stand. Genomic Sci.">
        <title>Complete genome sequence of Thermosediminibacter oceani type strain (JW/IW-1228P).</title>
        <authorList>
            <person name="Pitluck S."/>
            <person name="Yasawong M."/>
            <person name="Munk C."/>
            <person name="Nolan M."/>
            <person name="Lapidus A."/>
            <person name="Lucas S."/>
            <person name="Glavina Del Rio T."/>
            <person name="Tice H."/>
            <person name="Cheng J.F."/>
            <person name="Bruce D."/>
            <person name="Detter C."/>
            <person name="Tapia R."/>
            <person name="Han C."/>
            <person name="Goodwin L."/>
            <person name="Liolios K."/>
            <person name="Ivanova N."/>
            <person name="Mavromatis K."/>
            <person name="Mikhailova N."/>
            <person name="Pati A."/>
            <person name="Chen A."/>
            <person name="Palaniappan K."/>
            <person name="Land M."/>
            <person name="Hauser L."/>
            <person name="Chang Y.J."/>
            <person name="Jeffries C.D."/>
            <person name="Rohde M."/>
            <person name="Spring S."/>
            <person name="Sikorski J."/>
            <person name="Goker M."/>
            <person name="Woyke T."/>
            <person name="Bristow J."/>
            <person name="Eisen J.A."/>
            <person name="Markowitz V."/>
            <person name="Hugenholtz P."/>
            <person name="Kyrpides N.C."/>
            <person name="Klenk H.P."/>
        </authorList>
    </citation>
    <scope>NUCLEOTIDE SEQUENCE [LARGE SCALE GENOMIC DNA]</scope>
    <source>
        <strain evidence="2">ATCC BAA-1034 / DSM 16646 / JW/IW-1228P</strain>
    </source>
</reference>